<dbReference type="AlphaFoldDB" id="A0A1H5IRB2"/>
<dbReference type="SUPFAM" id="SSF52540">
    <property type="entry name" value="P-loop containing nucleoside triphosphate hydrolases"/>
    <property type="match status" value="1"/>
</dbReference>
<evidence type="ECO:0000313" key="2">
    <source>
        <dbReference type="Proteomes" id="UP000181980"/>
    </source>
</evidence>
<keyword evidence="2" id="KW-1185">Reference proteome</keyword>
<evidence type="ECO:0008006" key="3">
    <source>
        <dbReference type="Google" id="ProtNLM"/>
    </source>
</evidence>
<dbReference type="InterPro" id="IPR027417">
    <property type="entry name" value="P-loop_NTPase"/>
</dbReference>
<protein>
    <recommendedName>
        <fullName evidence="3">DUF1611 domain-containing protein</fullName>
    </recommendedName>
</protein>
<proteinExistence type="predicted"/>
<sequence>MTSFAERVAPAAELFPVEAPWPRRLGAAKTSYITRHVIDLVPSGDELMLAPATIPAAGDVILARVESIGAHDWIERPDGRKARLFAGDEIIVAYGARYATDAYEAVVPDDLGPCDLVAAGGMAGRVVGAYAGFAAPTRIVPIGQLAGPDGRGLTVRSGAPIPLLPAPPTLHPPVIAVVGASMNAGKTTSAASLVRGITRSGRRVGAAKVTGTGAGNDRWHLVDAGGAPVLDFTDAGFPSTHLVAPDDLVATYFGLLSAVAAAEPDMVVIEIADGVAHVETARLLADPAVQSTLSGVLFAAGDALGALSGVNLLRSWHLHVAAVTGKVTSSPLAAREAAALVDVPVVTTHELMEPSVAAALVALGSEAA</sequence>
<reference evidence="2" key="1">
    <citation type="submission" date="2016-10" db="EMBL/GenBank/DDBJ databases">
        <authorList>
            <person name="Varghese N."/>
            <person name="Submissions S."/>
        </authorList>
    </citation>
    <scope>NUCLEOTIDE SEQUENCE [LARGE SCALE GENOMIC DNA]</scope>
    <source>
        <strain evidence="2">DSM 45237</strain>
    </source>
</reference>
<gene>
    <name evidence="1" type="ORF">SAMN04488561_1268</name>
</gene>
<dbReference type="STRING" id="561176.SAMN04488561_1268"/>
<dbReference type="Proteomes" id="UP000181980">
    <property type="component" value="Unassembled WGS sequence"/>
</dbReference>
<dbReference type="Gene3D" id="3.40.50.300">
    <property type="entry name" value="P-loop containing nucleotide triphosphate hydrolases"/>
    <property type="match status" value="1"/>
</dbReference>
<dbReference type="EMBL" id="FNUC01000003">
    <property type="protein sequence ID" value="SEE42018.1"/>
    <property type="molecule type" value="Genomic_DNA"/>
</dbReference>
<name>A0A1H5IRB2_9ACTN</name>
<accession>A0A1H5IRB2</accession>
<evidence type="ECO:0000313" key="1">
    <source>
        <dbReference type="EMBL" id="SEE42018.1"/>
    </source>
</evidence>
<organism evidence="1 2">
    <name type="scientific">Jiangella alba</name>
    <dbReference type="NCBI Taxonomy" id="561176"/>
    <lineage>
        <taxon>Bacteria</taxon>
        <taxon>Bacillati</taxon>
        <taxon>Actinomycetota</taxon>
        <taxon>Actinomycetes</taxon>
        <taxon>Jiangellales</taxon>
        <taxon>Jiangellaceae</taxon>
        <taxon>Jiangella</taxon>
    </lineage>
</organism>